<dbReference type="SUPFAM" id="SSF56601">
    <property type="entry name" value="beta-lactamase/transpeptidase-like"/>
    <property type="match status" value="1"/>
</dbReference>
<dbReference type="PROSITE" id="PS00455">
    <property type="entry name" value="AMP_BINDING"/>
    <property type="match status" value="1"/>
</dbReference>
<dbReference type="Pfam" id="PF00501">
    <property type="entry name" value="AMP-binding"/>
    <property type="match status" value="1"/>
</dbReference>
<dbReference type="InterPro" id="IPR036736">
    <property type="entry name" value="ACP-like_sf"/>
</dbReference>
<dbReference type="EMBL" id="JADOUF010000001">
    <property type="protein sequence ID" value="MBG6135097.1"/>
    <property type="molecule type" value="Genomic_DNA"/>
</dbReference>
<dbReference type="RefSeq" id="WP_197002255.1">
    <property type="nucleotide sequence ID" value="NZ_BONS01000003.1"/>
</dbReference>
<dbReference type="GO" id="GO:0043041">
    <property type="term" value="P:amino acid activation for nonribosomal peptide biosynthetic process"/>
    <property type="evidence" value="ECO:0007669"/>
    <property type="project" value="TreeGrafter"/>
</dbReference>
<dbReference type="AlphaFoldDB" id="A0A8J7GEK8"/>
<dbReference type="PANTHER" id="PTHR45527">
    <property type="entry name" value="NONRIBOSOMAL PEPTIDE SYNTHETASE"/>
    <property type="match status" value="1"/>
</dbReference>
<dbReference type="Proteomes" id="UP000622552">
    <property type="component" value="Unassembled WGS sequence"/>
</dbReference>
<dbReference type="SUPFAM" id="SSF56801">
    <property type="entry name" value="Acetyl-CoA synthetase-like"/>
    <property type="match status" value="1"/>
</dbReference>
<dbReference type="PANTHER" id="PTHR45527:SF1">
    <property type="entry name" value="FATTY ACID SYNTHASE"/>
    <property type="match status" value="1"/>
</dbReference>
<dbReference type="FunFam" id="3.40.50.980:FF:000001">
    <property type="entry name" value="Non-ribosomal peptide synthetase"/>
    <property type="match status" value="1"/>
</dbReference>
<dbReference type="Gene3D" id="3.40.710.10">
    <property type="entry name" value="DD-peptidase/beta-lactamase superfamily"/>
    <property type="match status" value="1"/>
</dbReference>
<proteinExistence type="predicted"/>
<feature type="domain" description="Carrier" evidence="4">
    <location>
        <begin position="499"/>
        <end position="573"/>
    </location>
</feature>
<dbReference type="FunFam" id="3.40.50.12780:FF:000012">
    <property type="entry name" value="Non-ribosomal peptide synthetase"/>
    <property type="match status" value="1"/>
</dbReference>
<evidence type="ECO:0000313" key="6">
    <source>
        <dbReference type="Proteomes" id="UP000622552"/>
    </source>
</evidence>
<dbReference type="InterPro" id="IPR025110">
    <property type="entry name" value="AMP-bd_C"/>
</dbReference>
<dbReference type="PROSITE" id="PS50075">
    <property type="entry name" value="CARRIER"/>
    <property type="match status" value="1"/>
</dbReference>
<dbReference type="InterPro" id="IPR006162">
    <property type="entry name" value="Ppantetheine_attach_site"/>
</dbReference>
<dbReference type="InterPro" id="IPR010071">
    <property type="entry name" value="AA_adenyl_dom"/>
</dbReference>
<keyword evidence="6" id="KW-1185">Reference proteome</keyword>
<dbReference type="InterPro" id="IPR000873">
    <property type="entry name" value="AMP-dep_synth/lig_dom"/>
</dbReference>
<protein>
    <submittedName>
        <fullName evidence="5">Amino acid adenylation domain-containing protein</fullName>
    </submittedName>
</protein>
<dbReference type="InterPro" id="IPR009081">
    <property type="entry name" value="PP-bd_ACP"/>
</dbReference>
<dbReference type="NCBIfam" id="TIGR01733">
    <property type="entry name" value="AA-adenyl-dom"/>
    <property type="match status" value="1"/>
</dbReference>
<dbReference type="Pfam" id="PF00144">
    <property type="entry name" value="Beta-lactamase"/>
    <property type="match status" value="1"/>
</dbReference>
<dbReference type="Pfam" id="PF00550">
    <property type="entry name" value="PP-binding"/>
    <property type="match status" value="1"/>
</dbReference>
<comment type="cofactor">
    <cofactor evidence="1">
        <name>pantetheine 4'-phosphate</name>
        <dbReference type="ChEBI" id="CHEBI:47942"/>
    </cofactor>
</comment>
<dbReference type="FunFam" id="2.30.38.10:FF:000001">
    <property type="entry name" value="Non-ribosomal peptide synthetase PvdI"/>
    <property type="match status" value="1"/>
</dbReference>
<dbReference type="CDD" id="cd05930">
    <property type="entry name" value="A_NRPS"/>
    <property type="match status" value="1"/>
</dbReference>
<organism evidence="5 6">
    <name type="scientific">Longispora fulva</name>
    <dbReference type="NCBI Taxonomy" id="619741"/>
    <lineage>
        <taxon>Bacteria</taxon>
        <taxon>Bacillati</taxon>
        <taxon>Actinomycetota</taxon>
        <taxon>Actinomycetes</taxon>
        <taxon>Micromonosporales</taxon>
        <taxon>Micromonosporaceae</taxon>
        <taxon>Longispora</taxon>
    </lineage>
</organism>
<dbReference type="Gene3D" id="2.30.38.10">
    <property type="entry name" value="Luciferase, Domain 3"/>
    <property type="match status" value="1"/>
</dbReference>
<dbReference type="InterPro" id="IPR020845">
    <property type="entry name" value="AMP-binding_CS"/>
</dbReference>
<dbReference type="InterPro" id="IPR045851">
    <property type="entry name" value="AMP-bd_C_sf"/>
</dbReference>
<dbReference type="SUPFAM" id="SSF47336">
    <property type="entry name" value="ACP-like"/>
    <property type="match status" value="1"/>
</dbReference>
<dbReference type="PROSITE" id="PS00012">
    <property type="entry name" value="PHOSPHOPANTETHEINE"/>
    <property type="match status" value="1"/>
</dbReference>
<accession>A0A8J7GEK8</accession>
<dbReference type="InterPro" id="IPR001466">
    <property type="entry name" value="Beta-lactam-related"/>
</dbReference>
<dbReference type="GO" id="GO:0005737">
    <property type="term" value="C:cytoplasm"/>
    <property type="evidence" value="ECO:0007669"/>
    <property type="project" value="TreeGrafter"/>
</dbReference>
<dbReference type="FunFam" id="3.30.300.30:FF:000010">
    <property type="entry name" value="Enterobactin synthetase component F"/>
    <property type="match status" value="1"/>
</dbReference>
<evidence type="ECO:0000256" key="1">
    <source>
        <dbReference type="ARBA" id="ARBA00001957"/>
    </source>
</evidence>
<dbReference type="InterPro" id="IPR012338">
    <property type="entry name" value="Beta-lactam/transpept-like"/>
</dbReference>
<comment type="caution">
    <text evidence="5">The sequence shown here is derived from an EMBL/GenBank/DDBJ whole genome shotgun (WGS) entry which is preliminary data.</text>
</comment>
<name>A0A8J7GEK8_9ACTN</name>
<gene>
    <name evidence="5" type="ORF">IW245_001291</name>
</gene>
<dbReference type="Gene3D" id="3.40.50.980">
    <property type="match status" value="2"/>
</dbReference>
<keyword evidence="2" id="KW-0596">Phosphopantetheine</keyword>
<evidence type="ECO:0000256" key="3">
    <source>
        <dbReference type="ARBA" id="ARBA00022553"/>
    </source>
</evidence>
<reference evidence="5" key="1">
    <citation type="submission" date="2020-11" db="EMBL/GenBank/DDBJ databases">
        <title>Sequencing the genomes of 1000 actinobacteria strains.</title>
        <authorList>
            <person name="Klenk H.-P."/>
        </authorList>
    </citation>
    <scope>NUCLEOTIDE SEQUENCE</scope>
    <source>
        <strain evidence="5">DSM 45356</strain>
    </source>
</reference>
<sequence length="924" mass="99076">MRSVHHVFEDRAAATPHAVAVVSGDERVTYAQLDARANQFAHRLRERGVSPDDRVGVLLRRGPDMVAALLGVWKAGAAYVPLDPDLPAERLGYYLATAGVQLVITESPHAGALREYDGRALWTDREDWADPTTAVERWDDQYNLAYVIFTSGSTGKPKGVQIAHRALLNLLFSLRVHLGAAEGDGWLASTSLSFDISGLELWLPLITGGRVVLAGDGETKDAAALIRLVDTQQVSHVQATPSGWKLLLAAGFGERPVTALVGGEALPPVLARTLAGQVKRLVNVYGPTETTIWSTFWDVPADAETVLIGRPLHNTRTYVLDADLRPVAVAVTGELYLGGDGVARGYVGRPDLTAERFLPEPFGGAPGARMYRTGDLARYRADGTIEFLGRVDHQVKVRGHRIELGEIEERLITHPQVRDACVLAREDAQGEKWLVGYVVGDAEGGELRGHLAEALPGYMIPAAFVHLDVMPLNAAGKVDRQALPAPDRAAMSPDRAYVAPATETEALLARVCAAVLGIEQVGMGDRLMDLGVDSMRIVHLLAALREGGKEASLRQLYRYDTLADLALGLDGGRPRPLAPARKVPTQRGAVRLPSPLGVMADHNVPGVSVAVLRDGEVALVESHGVLRAGGGEPVTARTPFQVASMSKHVTAFATLRLAEQGMLDLDADVNRYLTDWRVPAGGVVTVRGLLSNTSGLSQSPSTLYEPGQPVPGLLDELRDRDVRPELAPGTVFRKTNSHFAVLQQVLTDLVGRPFPELMTDLVFTPLGMADSSFDQRFPQWSDSTAAAGHDEDGAPVPGGYRLRTAVAAGGLWSTAADLARVACEIRNAARHNSSELLTRLSAEQLLTVVLPGSFYGLGTIVDDSGADTEFGHGGESTGFRCMTMTRLNEGSGLVVLTNSESGREVHGFLADALRGQDVKRSIVD</sequence>
<keyword evidence="3" id="KW-0597">Phosphoprotein</keyword>
<dbReference type="Gene3D" id="3.30.300.30">
    <property type="match status" value="1"/>
</dbReference>
<dbReference type="GO" id="GO:0044550">
    <property type="term" value="P:secondary metabolite biosynthetic process"/>
    <property type="evidence" value="ECO:0007669"/>
    <property type="project" value="UniProtKB-ARBA"/>
</dbReference>
<dbReference type="Gene3D" id="1.10.1200.10">
    <property type="entry name" value="ACP-like"/>
    <property type="match status" value="1"/>
</dbReference>
<dbReference type="Pfam" id="PF13193">
    <property type="entry name" value="AMP-binding_C"/>
    <property type="match status" value="1"/>
</dbReference>
<evidence type="ECO:0000313" key="5">
    <source>
        <dbReference type="EMBL" id="MBG6135097.1"/>
    </source>
</evidence>
<evidence type="ECO:0000259" key="4">
    <source>
        <dbReference type="PROSITE" id="PS50075"/>
    </source>
</evidence>
<dbReference type="GO" id="GO:0031177">
    <property type="term" value="F:phosphopantetheine binding"/>
    <property type="evidence" value="ECO:0007669"/>
    <property type="project" value="TreeGrafter"/>
</dbReference>
<evidence type="ECO:0000256" key="2">
    <source>
        <dbReference type="ARBA" id="ARBA00022450"/>
    </source>
</evidence>